<dbReference type="InterPro" id="IPR045121">
    <property type="entry name" value="CoAse"/>
</dbReference>
<keyword evidence="6" id="KW-0464">Manganese</keyword>
<evidence type="ECO:0000256" key="1">
    <source>
        <dbReference type="ARBA" id="ARBA00001936"/>
    </source>
</evidence>
<dbReference type="PROSITE" id="PS00893">
    <property type="entry name" value="NUDIX_BOX"/>
    <property type="match status" value="1"/>
</dbReference>
<dbReference type="EnsemblMetazoa" id="GAUT001676-RA">
    <property type="protein sequence ID" value="GAUT001676-PA"/>
    <property type="gene ID" value="GAUT001676"/>
</dbReference>
<dbReference type="InterPro" id="IPR020084">
    <property type="entry name" value="NUDIX_hydrolase_CS"/>
</dbReference>
<dbReference type="GO" id="GO:0010945">
    <property type="term" value="F:coenzyme A diphosphatase activity"/>
    <property type="evidence" value="ECO:0007669"/>
    <property type="project" value="InterPro"/>
</dbReference>
<name>A0A1A9UE26_GLOAU</name>
<dbReference type="VEuPathDB" id="VectorBase:GAUT001676"/>
<dbReference type="Proteomes" id="UP000078200">
    <property type="component" value="Unassembled WGS sequence"/>
</dbReference>
<feature type="domain" description="Nudix hydrolase" evidence="7">
    <location>
        <begin position="73"/>
        <end position="213"/>
    </location>
</feature>
<evidence type="ECO:0000259" key="7">
    <source>
        <dbReference type="PROSITE" id="PS51462"/>
    </source>
</evidence>
<evidence type="ECO:0000313" key="9">
    <source>
        <dbReference type="Proteomes" id="UP000078200"/>
    </source>
</evidence>
<keyword evidence="3" id="KW-0479">Metal-binding</keyword>
<dbReference type="PROSITE" id="PS51462">
    <property type="entry name" value="NUDIX"/>
    <property type="match status" value="1"/>
</dbReference>
<dbReference type="GO" id="GO:0046872">
    <property type="term" value="F:metal ion binding"/>
    <property type="evidence" value="ECO:0007669"/>
    <property type="project" value="UniProtKB-KW"/>
</dbReference>
<dbReference type="InterPro" id="IPR015797">
    <property type="entry name" value="NUDIX_hydrolase-like_dom_sf"/>
</dbReference>
<dbReference type="CDD" id="cd03426">
    <property type="entry name" value="NUDIX_CoAse_Nudt7"/>
    <property type="match status" value="1"/>
</dbReference>
<comment type="cofactor">
    <cofactor evidence="1">
        <name>Mn(2+)</name>
        <dbReference type="ChEBI" id="CHEBI:29035"/>
    </cofactor>
</comment>
<evidence type="ECO:0000256" key="6">
    <source>
        <dbReference type="ARBA" id="ARBA00023211"/>
    </source>
</evidence>
<dbReference type="STRING" id="7395.A0A1A9UE26"/>
<keyword evidence="9" id="KW-1185">Reference proteome</keyword>
<protein>
    <recommendedName>
        <fullName evidence="7">Nudix hydrolase domain-containing protein</fullName>
    </recommendedName>
</protein>
<sequence length="254" mass="29103">MWCIIMSRYQQLQINSCCSLHRLYGANTNSFTVERKSFTSEVLLNENNRQRCMNAMKQTPPVAIKRRGTNMENAFASVLIAICTNEQLQNPSLLYTRRSRMLSRHMSQISFPGGIKEENEDFIQCALRETEEEIGLKSNRIDIWGTGSLLTPPHTAAIMPVVGVINHFRANELKLNEAEVDECFTITFEDLCHPSALGYTQFKSGYSTPVFRVGNKRIWGITGFLTNIFLNCFLPPHLNQLKDRVKFIKPIRYS</sequence>
<comment type="cofactor">
    <cofactor evidence="2">
        <name>Mg(2+)</name>
        <dbReference type="ChEBI" id="CHEBI:18420"/>
    </cofactor>
</comment>
<dbReference type="PANTHER" id="PTHR12992:SF11">
    <property type="entry name" value="MITOCHONDRIAL COENZYME A DIPHOSPHATASE NUDT8"/>
    <property type="match status" value="1"/>
</dbReference>
<evidence type="ECO:0000256" key="2">
    <source>
        <dbReference type="ARBA" id="ARBA00001946"/>
    </source>
</evidence>
<keyword evidence="4" id="KW-0378">Hydrolase</keyword>
<evidence type="ECO:0000256" key="5">
    <source>
        <dbReference type="ARBA" id="ARBA00022842"/>
    </source>
</evidence>
<keyword evidence="5" id="KW-0460">Magnesium</keyword>
<dbReference type="Pfam" id="PF00293">
    <property type="entry name" value="NUDIX"/>
    <property type="match status" value="1"/>
</dbReference>
<reference evidence="8" key="1">
    <citation type="submission" date="2020-05" db="UniProtKB">
        <authorList>
            <consortium name="EnsemblMetazoa"/>
        </authorList>
    </citation>
    <scope>IDENTIFICATION</scope>
    <source>
        <strain evidence="8">TTRI</strain>
    </source>
</reference>
<proteinExistence type="predicted"/>
<organism evidence="8 9">
    <name type="scientific">Glossina austeni</name>
    <name type="common">Savannah tsetse fly</name>
    <dbReference type="NCBI Taxonomy" id="7395"/>
    <lineage>
        <taxon>Eukaryota</taxon>
        <taxon>Metazoa</taxon>
        <taxon>Ecdysozoa</taxon>
        <taxon>Arthropoda</taxon>
        <taxon>Hexapoda</taxon>
        <taxon>Insecta</taxon>
        <taxon>Pterygota</taxon>
        <taxon>Neoptera</taxon>
        <taxon>Endopterygota</taxon>
        <taxon>Diptera</taxon>
        <taxon>Brachycera</taxon>
        <taxon>Muscomorpha</taxon>
        <taxon>Hippoboscoidea</taxon>
        <taxon>Glossinidae</taxon>
        <taxon>Glossina</taxon>
    </lineage>
</organism>
<dbReference type="SUPFAM" id="SSF55811">
    <property type="entry name" value="Nudix"/>
    <property type="match status" value="1"/>
</dbReference>
<dbReference type="InterPro" id="IPR000086">
    <property type="entry name" value="NUDIX_hydrolase_dom"/>
</dbReference>
<dbReference type="AlphaFoldDB" id="A0A1A9UE26"/>
<dbReference type="Gene3D" id="3.90.79.10">
    <property type="entry name" value="Nucleoside Triphosphate Pyrophosphohydrolase"/>
    <property type="match status" value="1"/>
</dbReference>
<evidence type="ECO:0000256" key="4">
    <source>
        <dbReference type="ARBA" id="ARBA00022801"/>
    </source>
</evidence>
<evidence type="ECO:0000313" key="8">
    <source>
        <dbReference type="EnsemblMetazoa" id="GAUT001676-PA"/>
    </source>
</evidence>
<accession>A0A1A9UE26</accession>
<dbReference type="PANTHER" id="PTHR12992">
    <property type="entry name" value="NUDIX HYDROLASE"/>
    <property type="match status" value="1"/>
</dbReference>
<evidence type="ECO:0000256" key="3">
    <source>
        <dbReference type="ARBA" id="ARBA00022723"/>
    </source>
</evidence>